<gene>
    <name evidence="1" type="ORF">AVEN_262869_1</name>
</gene>
<evidence type="ECO:0000313" key="1">
    <source>
        <dbReference type="EMBL" id="GBM15694.1"/>
    </source>
</evidence>
<proteinExistence type="predicted"/>
<sequence>MNVKGAKNYILIECNNDDEIKKLTDEIEKNDVNDECEIHQPLKFNPRIIIYRVSENFDIKDGLNKLKEQNVKLEETELTHEYLQKTKFGTNWFQWNYIFEINPHEDEVYLEFSINEVEMCVSKMKRGKAPGENGFSLGIIEEIFQADSVWLVKILTLCLIFGIFPKIWKESKVALVPKANKDLSNFESYRPICLLAVWGKILDKLMTQRLVFFLKPTIY</sequence>
<dbReference type="PANTHER" id="PTHR19446">
    <property type="entry name" value="REVERSE TRANSCRIPTASES"/>
    <property type="match status" value="1"/>
</dbReference>
<protein>
    <recommendedName>
        <fullName evidence="3">Reverse transcriptase domain-containing protein</fullName>
    </recommendedName>
</protein>
<evidence type="ECO:0008006" key="3">
    <source>
        <dbReference type="Google" id="ProtNLM"/>
    </source>
</evidence>
<dbReference type="EMBL" id="BGPR01000363">
    <property type="protein sequence ID" value="GBM15694.1"/>
    <property type="molecule type" value="Genomic_DNA"/>
</dbReference>
<keyword evidence="2" id="KW-1185">Reference proteome</keyword>
<dbReference type="OrthoDB" id="6437545at2759"/>
<dbReference type="AlphaFoldDB" id="A0A4Y2DIM0"/>
<accession>A0A4Y2DIM0</accession>
<organism evidence="1 2">
    <name type="scientific">Araneus ventricosus</name>
    <name type="common">Orbweaver spider</name>
    <name type="synonym">Epeira ventricosa</name>
    <dbReference type="NCBI Taxonomy" id="182803"/>
    <lineage>
        <taxon>Eukaryota</taxon>
        <taxon>Metazoa</taxon>
        <taxon>Ecdysozoa</taxon>
        <taxon>Arthropoda</taxon>
        <taxon>Chelicerata</taxon>
        <taxon>Arachnida</taxon>
        <taxon>Araneae</taxon>
        <taxon>Araneomorphae</taxon>
        <taxon>Entelegynae</taxon>
        <taxon>Araneoidea</taxon>
        <taxon>Araneidae</taxon>
        <taxon>Araneus</taxon>
    </lineage>
</organism>
<reference evidence="1 2" key="1">
    <citation type="journal article" date="2019" name="Sci. Rep.">
        <title>Orb-weaving spider Araneus ventricosus genome elucidates the spidroin gene catalogue.</title>
        <authorList>
            <person name="Kono N."/>
            <person name="Nakamura H."/>
            <person name="Ohtoshi R."/>
            <person name="Moran D.A.P."/>
            <person name="Shinohara A."/>
            <person name="Yoshida Y."/>
            <person name="Fujiwara M."/>
            <person name="Mori M."/>
            <person name="Tomita M."/>
            <person name="Arakawa K."/>
        </authorList>
    </citation>
    <scope>NUCLEOTIDE SEQUENCE [LARGE SCALE GENOMIC DNA]</scope>
</reference>
<comment type="caution">
    <text evidence="1">The sequence shown here is derived from an EMBL/GenBank/DDBJ whole genome shotgun (WGS) entry which is preliminary data.</text>
</comment>
<dbReference type="Proteomes" id="UP000499080">
    <property type="component" value="Unassembled WGS sequence"/>
</dbReference>
<name>A0A4Y2DIM0_ARAVE</name>
<evidence type="ECO:0000313" key="2">
    <source>
        <dbReference type="Proteomes" id="UP000499080"/>
    </source>
</evidence>